<dbReference type="GO" id="GO:0005737">
    <property type="term" value="C:cytoplasm"/>
    <property type="evidence" value="ECO:0007669"/>
    <property type="project" value="GOC"/>
</dbReference>
<sequence>MCALACLAVLDRQNAPLYVRGDFSSFFGSSPSFDGEEPDGSVSDSRGIGGAASAEAGGGPTPPAVNFASLRHQFMIHAALDHIDEKVRDIISLGGQTNNNDMMYLGFLCPVEEMRLYGYMTNTGIKIIAMVEDAAGVLQQQREIELKSLFSSVHVLYAEYLLNPFAKIGGEIVSGRFDEGIRKCVYDFNKKHNF</sequence>
<dbReference type="EMBL" id="HBFR01026831">
    <property type="protein sequence ID" value="CAD8892142.1"/>
    <property type="molecule type" value="Transcribed_RNA"/>
</dbReference>
<dbReference type="InterPro" id="IPR011012">
    <property type="entry name" value="Longin-like_dom_sf"/>
</dbReference>
<evidence type="ECO:0000256" key="1">
    <source>
        <dbReference type="SAM" id="MobiDB-lite"/>
    </source>
</evidence>
<evidence type="ECO:0008006" key="3">
    <source>
        <dbReference type="Google" id="ProtNLM"/>
    </source>
</evidence>
<dbReference type="PANTHER" id="PTHR12403">
    <property type="entry name" value="TRAFFICKING PROTEIN PARTICLE COMPLEX SUBUNIT 2"/>
    <property type="match status" value="1"/>
</dbReference>
<accession>A0A7S1BNR1</accession>
<evidence type="ECO:0000313" key="2">
    <source>
        <dbReference type="EMBL" id="CAD8892142.1"/>
    </source>
</evidence>
<organism evidence="2">
    <name type="scientific">Corethron hystrix</name>
    <dbReference type="NCBI Taxonomy" id="216773"/>
    <lineage>
        <taxon>Eukaryota</taxon>
        <taxon>Sar</taxon>
        <taxon>Stramenopiles</taxon>
        <taxon>Ochrophyta</taxon>
        <taxon>Bacillariophyta</taxon>
        <taxon>Coscinodiscophyceae</taxon>
        <taxon>Corethrophycidae</taxon>
        <taxon>Corethrales</taxon>
        <taxon>Corethraceae</taxon>
        <taxon>Corethron</taxon>
    </lineage>
</organism>
<gene>
    <name evidence="2" type="ORF">CHYS00102_LOCUS19348</name>
</gene>
<feature type="region of interest" description="Disordered" evidence="1">
    <location>
        <begin position="32"/>
        <end position="60"/>
    </location>
</feature>
<dbReference type="SUPFAM" id="SSF64356">
    <property type="entry name" value="SNARE-like"/>
    <property type="match status" value="1"/>
</dbReference>
<dbReference type="AlphaFoldDB" id="A0A7S1BNR1"/>
<protein>
    <recommendedName>
        <fullName evidence="3">Trafficking protein particle complex subunit</fullName>
    </recommendedName>
</protein>
<dbReference type="GO" id="GO:0006888">
    <property type="term" value="P:endoplasmic reticulum to Golgi vesicle-mediated transport"/>
    <property type="evidence" value="ECO:0007669"/>
    <property type="project" value="InterPro"/>
</dbReference>
<name>A0A7S1BNR1_9STRA</name>
<dbReference type="Pfam" id="PF04628">
    <property type="entry name" value="Sedlin_N"/>
    <property type="match status" value="1"/>
</dbReference>
<proteinExistence type="predicted"/>
<dbReference type="Gene3D" id="3.30.450.70">
    <property type="match status" value="1"/>
</dbReference>
<dbReference type="InterPro" id="IPR006722">
    <property type="entry name" value="Sedlin"/>
</dbReference>
<reference evidence="2" key="1">
    <citation type="submission" date="2021-01" db="EMBL/GenBank/DDBJ databases">
        <authorList>
            <person name="Corre E."/>
            <person name="Pelletier E."/>
            <person name="Niang G."/>
            <person name="Scheremetjew M."/>
            <person name="Finn R."/>
            <person name="Kale V."/>
            <person name="Holt S."/>
            <person name="Cochrane G."/>
            <person name="Meng A."/>
            <person name="Brown T."/>
            <person name="Cohen L."/>
        </authorList>
    </citation>
    <scope>NUCLEOTIDE SEQUENCE</scope>
    <source>
        <strain evidence="2">308</strain>
    </source>
</reference>